<reference evidence="9 11" key="2">
    <citation type="submission" date="2007-08" db="EMBL/GenBank/DDBJ databases">
        <authorList>
            <person name="Fulton L."/>
            <person name="Clifton S."/>
            <person name="Fulton B."/>
            <person name="Xu J."/>
            <person name="Minx P."/>
            <person name="Pepin K.H."/>
            <person name="Johnson M."/>
            <person name="Thiruvilangam P."/>
            <person name="Bhonagiri V."/>
            <person name="Nash W.E."/>
            <person name="Wang C."/>
            <person name="Mardis E.R."/>
            <person name="Wilson R.K."/>
        </authorList>
    </citation>
    <scope>NUCLEOTIDE SEQUENCE [LARGE SCALE GENOMIC DNA]</scope>
    <source>
        <strain evidence="9 11">DSM 753</strain>
    </source>
</reference>
<sequence length="285" mass="31214">MIKEGVRNMNTVKKIICKVLIFLFIGTIIIISVGPLLWVLFSSFKTNKEILSGSLGLPAAFNFDNYADALKIAPIPQFYLNSIIVAVVATVLNVFLLSMAAYVIARFQWKGKTFFRLLFSVGLLIPGAALLQPLYQTMIAMGLYDSLIGLILVYIAFGLPTTIYVMSSYFMTIPKELEESAYLDGSGFFKTFSLIVIPIAKPALGTAAVLEFLVAWNEFQFALTLTASNSNRTLPIALYYFKSQFASNYGAMFAATILVIIPSIIVYIALQEQVVSGLSAGAVKA</sequence>
<dbReference type="EMBL" id="NOXF01000003">
    <property type="protein sequence ID" value="PEQ25044.1"/>
    <property type="molecule type" value="Genomic_DNA"/>
</dbReference>
<evidence type="ECO:0000313" key="10">
    <source>
        <dbReference type="EMBL" id="PEQ25044.1"/>
    </source>
</evidence>
<organism evidence="9 11">
    <name type="scientific">[Clostridium] leptum DSM 753</name>
    <dbReference type="NCBI Taxonomy" id="428125"/>
    <lineage>
        <taxon>Bacteria</taxon>
        <taxon>Bacillati</taxon>
        <taxon>Bacillota</taxon>
        <taxon>Clostridia</taxon>
        <taxon>Eubacteriales</taxon>
        <taxon>Oscillospiraceae</taxon>
        <taxon>Oscillospiraceae incertae sedis</taxon>
    </lineage>
</organism>
<dbReference type="PANTHER" id="PTHR43744">
    <property type="entry name" value="ABC TRANSPORTER PERMEASE PROTEIN MG189-RELATED-RELATED"/>
    <property type="match status" value="1"/>
</dbReference>
<feature type="transmembrane region" description="Helical" evidence="7">
    <location>
        <begin position="249"/>
        <end position="270"/>
    </location>
</feature>
<dbReference type="EMBL" id="ABCB02000016">
    <property type="protein sequence ID" value="EDO62126.1"/>
    <property type="molecule type" value="Genomic_DNA"/>
</dbReference>
<evidence type="ECO:0000256" key="6">
    <source>
        <dbReference type="ARBA" id="ARBA00023136"/>
    </source>
</evidence>
<dbReference type="AlphaFoldDB" id="A7VR04"/>
<evidence type="ECO:0000313" key="12">
    <source>
        <dbReference type="Proteomes" id="UP000220611"/>
    </source>
</evidence>
<comment type="subcellular location">
    <subcellularLocation>
        <location evidence="1 7">Cell membrane</location>
        <topology evidence="1 7">Multi-pass membrane protein</topology>
    </subcellularLocation>
</comment>
<evidence type="ECO:0000313" key="9">
    <source>
        <dbReference type="EMBL" id="EDO62126.1"/>
    </source>
</evidence>
<protein>
    <submittedName>
        <fullName evidence="9">ABC transporter, permease protein</fullName>
    </submittedName>
    <submittedName>
        <fullName evidence="10">Carbohydrate ABC transporter permease</fullName>
    </submittedName>
</protein>
<feature type="domain" description="ABC transmembrane type-1" evidence="8">
    <location>
        <begin position="79"/>
        <end position="270"/>
    </location>
</feature>
<feature type="transmembrane region" description="Helical" evidence="7">
    <location>
        <begin position="78"/>
        <end position="105"/>
    </location>
</feature>
<proteinExistence type="inferred from homology"/>
<keyword evidence="4 7" id="KW-0812">Transmembrane</keyword>
<feature type="transmembrane region" description="Helical" evidence="7">
    <location>
        <begin position="20"/>
        <end position="41"/>
    </location>
</feature>
<evidence type="ECO:0000256" key="7">
    <source>
        <dbReference type="RuleBase" id="RU363032"/>
    </source>
</evidence>
<keyword evidence="5 7" id="KW-1133">Transmembrane helix</keyword>
<evidence type="ECO:0000259" key="8">
    <source>
        <dbReference type="PROSITE" id="PS50928"/>
    </source>
</evidence>
<dbReference type="CDD" id="cd06261">
    <property type="entry name" value="TM_PBP2"/>
    <property type="match status" value="1"/>
</dbReference>
<keyword evidence="6 7" id="KW-0472">Membrane</keyword>
<reference evidence="10 12" key="3">
    <citation type="submission" date="2017-07" db="EMBL/GenBank/DDBJ databases">
        <title>Prevalence of linear plasmids in Cutibacterium (Propionibacterium) acnes isolates obtained from prostatic tissue.</title>
        <authorList>
            <person name="Davidsson S."/>
            <person name="Carlsson J."/>
            <person name="Molling P."/>
            <person name="Andren O."/>
            <person name="Andersson S.-O."/>
            <person name="Brzuszkiewicz E."/>
            <person name="Poehlein A."/>
            <person name="Al-Zeer M."/>
            <person name="Brinkmann V."/>
            <person name="Scavenius C."/>
            <person name="Nazipi S."/>
            <person name="Soderquist B."/>
            <person name="Bruggemann H."/>
        </authorList>
    </citation>
    <scope>NUCLEOTIDE SEQUENCE [LARGE SCALE GENOMIC DNA]</scope>
    <source>
        <strain evidence="10 12">DSM 753</strain>
    </source>
</reference>
<dbReference type="PROSITE" id="PS50928">
    <property type="entry name" value="ABC_TM1"/>
    <property type="match status" value="1"/>
</dbReference>
<evidence type="ECO:0000256" key="2">
    <source>
        <dbReference type="ARBA" id="ARBA00022448"/>
    </source>
</evidence>
<dbReference type="eggNOG" id="COG0395">
    <property type="taxonomic scope" value="Bacteria"/>
</dbReference>
<dbReference type="HOGENOM" id="CLU_016047_1_2_9"/>
<evidence type="ECO:0000313" key="11">
    <source>
        <dbReference type="Proteomes" id="UP000003490"/>
    </source>
</evidence>
<name>A7VR04_9FIRM</name>
<dbReference type="InterPro" id="IPR000515">
    <property type="entry name" value="MetI-like"/>
</dbReference>
<keyword evidence="3" id="KW-1003">Cell membrane</keyword>
<dbReference type="Proteomes" id="UP000220611">
    <property type="component" value="Unassembled WGS sequence"/>
</dbReference>
<evidence type="ECO:0000256" key="1">
    <source>
        <dbReference type="ARBA" id="ARBA00004651"/>
    </source>
</evidence>
<accession>A7VR04</accession>
<evidence type="ECO:0000256" key="5">
    <source>
        <dbReference type="ARBA" id="ARBA00022989"/>
    </source>
</evidence>
<dbReference type="Gene3D" id="1.10.3720.10">
    <property type="entry name" value="MetI-like"/>
    <property type="match status" value="1"/>
</dbReference>
<comment type="similarity">
    <text evidence="7">Belongs to the binding-protein-dependent transport system permease family.</text>
</comment>
<dbReference type="PANTHER" id="PTHR43744:SF8">
    <property type="entry name" value="SN-GLYCEROL-3-PHOSPHATE TRANSPORT SYSTEM PERMEASE PROTEIN UGPE"/>
    <property type="match status" value="1"/>
</dbReference>
<dbReference type="Pfam" id="PF00528">
    <property type="entry name" value="BPD_transp_1"/>
    <property type="match status" value="1"/>
</dbReference>
<evidence type="ECO:0000256" key="3">
    <source>
        <dbReference type="ARBA" id="ARBA00022475"/>
    </source>
</evidence>
<dbReference type="GO" id="GO:0055085">
    <property type="term" value="P:transmembrane transport"/>
    <property type="evidence" value="ECO:0007669"/>
    <property type="project" value="InterPro"/>
</dbReference>
<dbReference type="Proteomes" id="UP000003490">
    <property type="component" value="Unassembled WGS sequence"/>
</dbReference>
<feature type="transmembrane region" description="Helical" evidence="7">
    <location>
        <begin position="117"/>
        <end position="135"/>
    </location>
</feature>
<comment type="caution">
    <text evidence="9">The sequence shown here is derived from an EMBL/GenBank/DDBJ whole genome shotgun (WGS) entry which is preliminary data.</text>
</comment>
<feature type="transmembrane region" description="Helical" evidence="7">
    <location>
        <begin position="147"/>
        <end position="171"/>
    </location>
</feature>
<reference evidence="9 11" key="1">
    <citation type="submission" date="2007-08" db="EMBL/GenBank/DDBJ databases">
        <title>Draft genome sequence of Clostridium leptum (DSM 753).</title>
        <authorList>
            <person name="Sudarsanam P."/>
            <person name="Ley R."/>
            <person name="Guruge J."/>
            <person name="Turnbaugh P.J."/>
            <person name="Mahowald M."/>
            <person name="Liep D."/>
            <person name="Gordon J."/>
        </authorList>
    </citation>
    <scope>NUCLEOTIDE SEQUENCE [LARGE SCALE GENOMIC DNA]</scope>
    <source>
        <strain evidence="9 11">DSM 753</strain>
    </source>
</reference>
<dbReference type="SUPFAM" id="SSF161098">
    <property type="entry name" value="MetI-like"/>
    <property type="match status" value="1"/>
</dbReference>
<evidence type="ECO:0000256" key="4">
    <source>
        <dbReference type="ARBA" id="ARBA00022692"/>
    </source>
</evidence>
<keyword evidence="2 7" id="KW-0813">Transport</keyword>
<keyword evidence="12" id="KW-1185">Reference proteome</keyword>
<dbReference type="GO" id="GO:0005886">
    <property type="term" value="C:plasma membrane"/>
    <property type="evidence" value="ECO:0007669"/>
    <property type="project" value="UniProtKB-SubCell"/>
</dbReference>
<gene>
    <name evidence="10" type="ORF">CH238_06285</name>
    <name evidence="9" type="ORF">CLOLEP_00986</name>
</gene>
<dbReference type="InterPro" id="IPR035906">
    <property type="entry name" value="MetI-like_sf"/>
</dbReference>
<feature type="transmembrane region" description="Helical" evidence="7">
    <location>
        <begin position="192"/>
        <end position="216"/>
    </location>
</feature>